<feature type="transmembrane region" description="Helical" evidence="9">
    <location>
        <begin position="494"/>
        <end position="518"/>
    </location>
</feature>
<name>A0A381TXI6_9ZZZZ</name>
<evidence type="ECO:0000256" key="8">
    <source>
        <dbReference type="ARBA" id="ARBA00037998"/>
    </source>
</evidence>
<evidence type="ECO:0000256" key="1">
    <source>
        <dbReference type="ARBA" id="ARBA00004651"/>
    </source>
</evidence>
<feature type="transmembrane region" description="Helical" evidence="9">
    <location>
        <begin position="267"/>
        <end position="294"/>
    </location>
</feature>
<evidence type="ECO:0000256" key="6">
    <source>
        <dbReference type="ARBA" id="ARBA00022989"/>
    </source>
</evidence>
<dbReference type="Gene3D" id="1.25.10.10">
    <property type="entry name" value="Leucine-rich Repeat Variant"/>
    <property type="match status" value="1"/>
</dbReference>
<dbReference type="InterPro" id="IPR052157">
    <property type="entry name" value="BCAA_transport_permease"/>
</dbReference>
<comment type="subcellular location">
    <subcellularLocation>
        <location evidence="1">Cell membrane</location>
        <topology evidence="1">Multi-pass membrane protein</topology>
    </subcellularLocation>
</comment>
<dbReference type="GO" id="GO:0022857">
    <property type="term" value="F:transmembrane transporter activity"/>
    <property type="evidence" value="ECO:0007669"/>
    <property type="project" value="InterPro"/>
</dbReference>
<feature type="transmembrane region" description="Helical" evidence="9">
    <location>
        <begin position="21"/>
        <end position="42"/>
    </location>
</feature>
<dbReference type="PANTHER" id="PTHR11795">
    <property type="entry name" value="BRANCHED-CHAIN AMINO ACID TRANSPORT SYSTEM PERMEASE PROTEIN LIVH"/>
    <property type="match status" value="1"/>
</dbReference>
<organism evidence="10">
    <name type="scientific">marine metagenome</name>
    <dbReference type="NCBI Taxonomy" id="408172"/>
    <lineage>
        <taxon>unclassified sequences</taxon>
        <taxon>metagenomes</taxon>
        <taxon>ecological metagenomes</taxon>
    </lineage>
</organism>
<dbReference type="CDD" id="cd06582">
    <property type="entry name" value="TM_PBP1_LivH_like"/>
    <property type="match status" value="1"/>
</dbReference>
<evidence type="ECO:0008006" key="11">
    <source>
        <dbReference type="Google" id="ProtNLM"/>
    </source>
</evidence>
<feature type="transmembrane region" description="Helical" evidence="9">
    <location>
        <begin position="410"/>
        <end position="427"/>
    </location>
</feature>
<dbReference type="InterPro" id="IPR016024">
    <property type="entry name" value="ARM-type_fold"/>
</dbReference>
<keyword evidence="6 9" id="KW-1133">Transmembrane helix</keyword>
<evidence type="ECO:0000256" key="4">
    <source>
        <dbReference type="ARBA" id="ARBA00022692"/>
    </source>
</evidence>
<dbReference type="SUPFAM" id="SSF48371">
    <property type="entry name" value="ARM repeat"/>
    <property type="match status" value="1"/>
</dbReference>
<evidence type="ECO:0000256" key="2">
    <source>
        <dbReference type="ARBA" id="ARBA00022448"/>
    </source>
</evidence>
<keyword evidence="2" id="KW-0813">Transport</keyword>
<dbReference type="GO" id="GO:0006865">
    <property type="term" value="P:amino acid transport"/>
    <property type="evidence" value="ECO:0007669"/>
    <property type="project" value="UniProtKB-KW"/>
</dbReference>
<gene>
    <name evidence="10" type="ORF">METZ01_LOCUS73015</name>
</gene>
<sequence length="560" mass="60941">MKETFLFEPHKLGAFPISRKTFTQFFGVFVFLIMGLLSFSTVEANDFELTLKDLGNKSRSKIKKAIKDLGNQGNPAALPALEALKDNRLRISADGVLIILNESGDKGRNALSENQVDLKSLNLRKPRINNSVRRALSSTIGKLQLQSSDPNIRLAAAEQLLKKSSSGLVELVEKALAKETNDEIREVFFLVLAKEGLKSDDKKKRLQSLKVIKEFGNNDFKNVLERLLRKNEKGEFLESDSEVRDSAKKALSSIGGRQFFINQTANLFYGMSLGSILLLAALGLAITFGLMGVINMAHGEMLMIGAYSTFVIQNLFQEYLPSLFDWYLIAAIPTAFIVSGVVGIIMERSVIRHLYGRPLETLLATWGISLVLIQTVRLIFGAQNVEVANPSYLSGGIQAFNGVVLPFNRIAIIIFVLFVVILVWTLLQKSSLGLQVRAVTQNRGMASCVGISTRKIDMYTFGLGSGVAGLGGVALSQIGNVGPELGQLYIVDSFMVVVLGGVGKIAGTVAGAMGLGVLNKFLEPVAGAVLGKIFVLVLIIIVIQKRPQGLFALKGRMVDD</sequence>
<keyword evidence="3" id="KW-1003">Cell membrane</keyword>
<dbReference type="NCBIfam" id="TIGR03409">
    <property type="entry name" value="urea_trans_UrtB"/>
    <property type="match status" value="1"/>
</dbReference>
<dbReference type="Pfam" id="PF02653">
    <property type="entry name" value="BPD_transp_2"/>
    <property type="match status" value="1"/>
</dbReference>
<feature type="transmembrane region" description="Helical" evidence="9">
    <location>
        <begin position="326"/>
        <end position="346"/>
    </location>
</feature>
<dbReference type="InterPro" id="IPR011989">
    <property type="entry name" value="ARM-like"/>
</dbReference>
<comment type="similarity">
    <text evidence="8">Belongs to the binding-protein-dependent transport system permease family. LivHM subfamily.</text>
</comment>
<proteinExistence type="inferred from homology"/>
<evidence type="ECO:0000256" key="7">
    <source>
        <dbReference type="ARBA" id="ARBA00023136"/>
    </source>
</evidence>
<evidence type="ECO:0000256" key="3">
    <source>
        <dbReference type="ARBA" id="ARBA00022475"/>
    </source>
</evidence>
<dbReference type="GO" id="GO:0005886">
    <property type="term" value="C:plasma membrane"/>
    <property type="evidence" value="ECO:0007669"/>
    <property type="project" value="UniProtKB-SubCell"/>
</dbReference>
<feature type="transmembrane region" description="Helical" evidence="9">
    <location>
        <begin position="358"/>
        <end position="380"/>
    </location>
</feature>
<feature type="transmembrane region" description="Helical" evidence="9">
    <location>
        <begin position="524"/>
        <end position="543"/>
    </location>
</feature>
<keyword evidence="4 9" id="KW-0812">Transmembrane</keyword>
<dbReference type="PANTHER" id="PTHR11795:SF447">
    <property type="entry name" value="ABC TRANSPORTER PERMEASE PROTEIN"/>
    <property type="match status" value="1"/>
</dbReference>
<evidence type="ECO:0000256" key="5">
    <source>
        <dbReference type="ARBA" id="ARBA00022970"/>
    </source>
</evidence>
<keyword evidence="5" id="KW-0029">Amino-acid transport</keyword>
<keyword evidence="7 9" id="KW-0472">Membrane</keyword>
<accession>A0A381TXI6</accession>
<evidence type="ECO:0000313" key="10">
    <source>
        <dbReference type="EMBL" id="SVA20161.1"/>
    </source>
</evidence>
<dbReference type="EMBL" id="UINC01005259">
    <property type="protein sequence ID" value="SVA20161.1"/>
    <property type="molecule type" value="Genomic_DNA"/>
</dbReference>
<protein>
    <recommendedName>
        <fullName evidence="11">Urea ABC transporter permease subunit UrtB</fullName>
    </recommendedName>
</protein>
<evidence type="ECO:0000256" key="9">
    <source>
        <dbReference type="SAM" id="Phobius"/>
    </source>
</evidence>
<dbReference type="InterPro" id="IPR001851">
    <property type="entry name" value="ABC_transp_permease"/>
</dbReference>
<reference evidence="10" key="1">
    <citation type="submission" date="2018-05" db="EMBL/GenBank/DDBJ databases">
        <authorList>
            <person name="Lanie J.A."/>
            <person name="Ng W.-L."/>
            <person name="Kazmierczak K.M."/>
            <person name="Andrzejewski T.M."/>
            <person name="Davidsen T.M."/>
            <person name="Wayne K.J."/>
            <person name="Tettelin H."/>
            <person name="Glass J.I."/>
            <person name="Rusch D."/>
            <person name="Podicherti R."/>
            <person name="Tsui H.-C.T."/>
            <person name="Winkler M.E."/>
        </authorList>
    </citation>
    <scope>NUCLEOTIDE SEQUENCE</scope>
</reference>
<dbReference type="AlphaFoldDB" id="A0A381TXI6"/>
<dbReference type="InterPro" id="IPR017779">
    <property type="entry name" value="ABC_UrtB_bac"/>
</dbReference>